<comment type="caution">
    <text evidence="3">The sequence shown here is derived from an EMBL/GenBank/DDBJ whole genome shotgun (WGS) entry which is preliminary data.</text>
</comment>
<evidence type="ECO:0000256" key="2">
    <source>
        <dbReference type="SAM" id="Phobius"/>
    </source>
</evidence>
<evidence type="ECO:0000256" key="1">
    <source>
        <dbReference type="SAM" id="MobiDB-lite"/>
    </source>
</evidence>
<protein>
    <submittedName>
        <fullName evidence="3">Uncharacterized protein</fullName>
    </submittedName>
</protein>
<feature type="compositionally biased region" description="Polar residues" evidence="1">
    <location>
        <begin position="54"/>
        <end position="68"/>
    </location>
</feature>
<dbReference type="Proteomes" id="UP000236173">
    <property type="component" value="Unassembled WGS sequence"/>
</dbReference>
<gene>
    <name evidence="3" type="ORF">HRbin17_00094</name>
</gene>
<dbReference type="AlphaFoldDB" id="A0A2H5X8U2"/>
<evidence type="ECO:0000313" key="3">
    <source>
        <dbReference type="EMBL" id="GBC97606.1"/>
    </source>
</evidence>
<proteinExistence type="predicted"/>
<keyword evidence="2" id="KW-1133">Transmembrane helix</keyword>
<feature type="transmembrane region" description="Helical" evidence="2">
    <location>
        <begin position="6"/>
        <end position="27"/>
    </location>
</feature>
<accession>A0A2H5X8U2</accession>
<feature type="region of interest" description="Disordered" evidence="1">
    <location>
        <begin position="31"/>
        <end position="68"/>
    </location>
</feature>
<organism evidence="3 4">
    <name type="scientific">Candidatus Fervidibacter japonicus</name>
    <dbReference type="NCBI Taxonomy" id="2035412"/>
    <lineage>
        <taxon>Bacteria</taxon>
        <taxon>Candidatus Fervidibacterota</taxon>
        <taxon>Candidatus Fervidibacter</taxon>
    </lineage>
</organism>
<evidence type="ECO:0000313" key="4">
    <source>
        <dbReference type="Proteomes" id="UP000236173"/>
    </source>
</evidence>
<keyword evidence="2" id="KW-0812">Transmembrane</keyword>
<reference evidence="4" key="1">
    <citation type="submission" date="2017-09" db="EMBL/GenBank/DDBJ databases">
        <title>Metaegenomics of thermophilic ammonia-oxidizing enrichment culture.</title>
        <authorList>
            <person name="Kato S."/>
            <person name="Suzuki K."/>
        </authorList>
    </citation>
    <scope>NUCLEOTIDE SEQUENCE [LARGE SCALE GENOMIC DNA]</scope>
</reference>
<dbReference type="EMBL" id="BEHT01000001">
    <property type="protein sequence ID" value="GBC97606.1"/>
    <property type="molecule type" value="Genomic_DNA"/>
</dbReference>
<name>A0A2H5X8U2_9BACT</name>
<sequence>MQREVPIWVAVVAAILVVLIVAGIYWLRQPKTREGASPPPTAPTLKVGPALNPSAGTTPSQAPAQPPR</sequence>
<keyword evidence="2" id="KW-0472">Membrane</keyword>